<organism evidence="1 2">
    <name type="scientific">Lachnospira intestinalis</name>
    <dbReference type="NCBI Taxonomy" id="3133158"/>
    <lineage>
        <taxon>Bacteria</taxon>
        <taxon>Bacillati</taxon>
        <taxon>Bacillota</taxon>
        <taxon>Clostridia</taxon>
        <taxon>Lachnospirales</taxon>
        <taxon>Lachnospiraceae</taxon>
        <taxon>Lachnospira</taxon>
    </lineage>
</organism>
<comment type="caution">
    <text evidence="1">The sequence shown here is derived from an EMBL/GenBank/DDBJ whole genome shotgun (WGS) entry which is preliminary data.</text>
</comment>
<proteinExistence type="predicted"/>
<keyword evidence="1" id="KW-0547">Nucleotide-binding</keyword>
<feature type="non-terminal residue" evidence="1">
    <location>
        <position position="64"/>
    </location>
</feature>
<evidence type="ECO:0000313" key="2">
    <source>
        <dbReference type="Proteomes" id="UP001480973"/>
    </source>
</evidence>
<evidence type="ECO:0000313" key="1">
    <source>
        <dbReference type="EMBL" id="MEQ2536340.1"/>
    </source>
</evidence>
<sequence>MKFLGRCNISRTFGFYNTLISRQKVLKGVLSMSILQTIDLKKYYGTKPNITRALDGVNFSVNDG</sequence>
<name>A0ABV1GT02_9FIRM</name>
<reference evidence="1 2" key="1">
    <citation type="submission" date="2024-03" db="EMBL/GenBank/DDBJ databases">
        <title>Human intestinal bacterial collection.</title>
        <authorList>
            <person name="Pauvert C."/>
            <person name="Hitch T.C.A."/>
            <person name="Clavel T."/>
        </authorList>
    </citation>
    <scope>NUCLEOTIDE SEQUENCE [LARGE SCALE GENOMIC DNA]</scope>
    <source>
        <strain evidence="1 2">CLA-JM-H10</strain>
    </source>
</reference>
<dbReference type="EMBL" id="JBBMES010000033">
    <property type="protein sequence ID" value="MEQ2536340.1"/>
    <property type="molecule type" value="Genomic_DNA"/>
</dbReference>
<gene>
    <name evidence="1" type="ORF">WMO38_14720</name>
</gene>
<accession>A0ABV1GT02</accession>
<dbReference type="Proteomes" id="UP001480973">
    <property type="component" value="Unassembled WGS sequence"/>
</dbReference>
<keyword evidence="1" id="KW-0067">ATP-binding</keyword>
<protein>
    <submittedName>
        <fullName evidence="1">ABC transporter ATP-binding protein</fullName>
    </submittedName>
</protein>
<dbReference type="GO" id="GO:0005524">
    <property type="term" value="F:ATP binding"/>
    <property type="evidence" value="ECO:0007669"/>
    <property type="project" value="UniProtKB-KW"/>
</dbReference>
<keyword evidence="2" id="KW-1185">Reference proteome</keyword>